<dbReference type="Proteomes" id="UP000887565">
    <property type="component" value="Unplaced"/>
</dbReference>
<dbReference type="InterPro" id="IPR001394">
    <property type="entry name" value="Peptidase_C19_UCH"/>
</dbReference>
<feature type="domain" description="USP" evidence="1">
    <location>
        <begin position="103"/>
        <end position="224"/>
    </location>
</feature>
<dbReference type="Gene3D" id="3.90.70.10">
    <property type="entry name" value="Cysteine proteinases"/>
    <property type="match status" value="1"/>
</dbReference>
<dbReference type="PROSITE" id="PS50235">
    <property type="entry name" value="USP_3"/>
    <property type="match status" value="1"/>
</dbReference>
<protein>
    <submittedName>
        <fullName evidence="3">USP domain-containing protein</fullName>
    </submittedName>
</protein>
<dbReference type="SUPFAM" id="SSF54001">
    <property type="entry name" value="Cysteine proteinases"/>
    <property type="match status" value="1"/>
</dbReference>
<evidence type="ECO:0000313" key="3">
    <source>
        <dbReference type="WBParaSite" id="nRc.2.0.1.t02577-RA"/>
    </source>
</evidence>
<keyword evidence="2" id="KW-1185">Reference proteome</keyword>
<proteinExistence type="predicted"/>
<evidence type="ECO:0000259" key="1">
    <source>
        <dbReference type="PROSITE" id="PS50235"/>
    </source>
</evidence>
<dbReference type="InterPro" id="IPR038765">
    <property type="entry name" value="Papain-like_cys_pep_sf"/>
</dbReference>
<dbReference type="WBParaSite" id="nRc.2.0.1.t02577-RA">
    <property type="protein sequence ID" value="nRc.2.0.1.t02577-RA"/>
    <property type="gene ID" value="nRc.2.0.1.g02577"/>
</dbReference>
<dbReference type="Pfam" id="PF00443">
    <property type="entry name" value="UCH"/>
    <property type="match status" value="1"/>
</dbReference>
<reference evidence="3" key="1">
    <citation type="submission" date="2022-11" db="UniProtKB">
        <authorList>
            <consortium name="WormBaseParasite"/>
        </authorList>
    </citation>
    <scope>IDENTIFICATION</scope>
</reference>
<dbReference type="GO" id="GO:0004843">
    <property type="term" value="F:cysteine-type deubiquitinase activity"/>
    <property type="evidence" value="ECO:0007669"/>
    <property type="project" value="InterPro"/>
</dbReference>
<dbReference type="InterPro" id="IPR028889">
    <property type="entry name" value="USP"/>
</dbReference>
<dbReference type="GO" id="GO:0016579">
    <property type="term" value="P:protein deubiquitination"/>
    <property type="evidence" value="ECO:0007669"/>
    <property type="project" value="InterPro"/>
</dbReference>
<evidence type="ECO:0000313" key="2">
    <source>
        <dbReference type="Proteomes" id="UP000887565"/>
    </source>
</evidence>
<accession>A0A915HMK6</accession>
<name>A0A915HMK6_ROMCU</name>
<dbReference type="AlphaFoldDB" id="A0A915HMK6"/>
<organism evidence="2 3">
    <name type="scientific">Romanomermis culicivorax</name>
    <name type="common">Nematode worm</name>
    <dbReference type="NCBI Taxonomy" id="13658"/>
    <lineage>
        <taxon>Eukaryota</taxon>
        <taxon>Metazoa</taxon>
        <taxon>Ecdysozoa</taxon>
        <taxon>Nematoda</taxon>
        <taxon>Enoplea</taxon>
        <taxon>Dorylaimia</taxon>
        <taxon>Mermithida</taxon>
        <taxon>Mermithoidea</taxon>
        <taxon>Mermithidae</taxon>
        <taxon>Romanomermis</taxon>
    </lineage>
</organism>
<sequence length="224" mass="25342">MIDIGPDCFDGGMAYVALSRASQIFCHAIAAEQYSMLRVSIGLPEISQWNVLPQSYLKRKFVHKRKVTADLHLFPKQVSDSSAKKQKLNNSNNYSTIPSLDILNLRNSGVSCFANTVVQCLLRMPKFIDEIRNINNDICKEISTFASCTDFTQEMRTDDSRRFVGANFATSVQQDAEEFFEKLTENIGSDAIIINNDDFFKERLVDSERTQSKSIQSNLEQSSL</sequence>